<dbReference type="GO" id="GO:0005524">
    <property type="term" value="F:ATP binding"/>
    <property type="evidence" value="ECO:0007669"/>
    <property type="project" value="UniProtKB-KW"/>
</dbReference>
<evidence type="ECO:0000256" key="5">
    <source>
        <dbReference type="ARBA" id="ARBA00022723"/>
    </source>
</evidence>
<feature type="binding site" evidence="9">
    <location>
        <position position="10"/>
    </location>
    <ligand>
        <name>ATP</name>
        <dbReference type="ChEBI" id="CHEBI:30616"/>
    </ligand>
</feature>
<dbReference type="GO" id="GO:0070095">
    <property type="term" value="F:fructose-6-phosphate binding"/>
    <property type="evidence" value="ECO:0007669"/>
    <property type="project" value="TreeGrafter"/>
</dbReference>
<dbReference type="Gene3D" id="3.40.50.450">
    <property type="match status" value="1"/>
</dbReference>
<dbReference type="UniPathway" id="UPA00109">
    <property type="reaction ID" value="UER00182"/>
</dbReference>
<dbReference type="STRING" id="1630135.DAD186_07010"/>
<feature type="binding site" evidence="9">
    <location>
        <position position="163"/>
    </location>
    <ligand>
        <name>substrate</name>
        <note>ligand shared between dimeric partners</note>
    </ligand>
</feature>
<feature type="binding site" description="in other chain" evidence="9">
    <location>
        <begin position="126"/>
        <end position="128"/>
    </location>
    <ligand>
        <name>substrate</name>
        <note>ligand shared between dimeric partners</note>
    </ligand>
</feature>
<feature type="binding site" evidence="9">
    <location>
        <position position="268"/>
    </location>
    <ligand>
        <name>substrate</name>
        <note>ligand shared between dimeric partners</note>
    </ligand>
</feature>
<organism evidence="11 12">
    <name type="scientific">Dermabacter vaginalis</name>
    <dbReference type="NCBI Taxonomy" id="1630135"/>
    <lineage>
        <taxon>Bacteria</taxon>
        <taxon>Bacillati</taxon>
        <taxon>Actinomycetota</taxon>
        <taxon>Actinomycetes</taxon>
        <taxon>Micrococcales</taxon>
        <taxon>Dermabacteraceae</taxon>
        <taxon>Dermabacter</taxon>
    </lineage>
</organism>
<reference evidence="11 12" key="1">
    <citation type="submission" date="2015-06" db="EMBL/GenBank/DDBJ databases">
        <title>Investigation of pathophysiology for high-risk pregnancy and development of treatment modality based on it.</title>
        <authorList>
            <person name="Kim B.-C."/>
            <person name="Lim S."/>
        </authorList>
    </citation>
    <scope>NUCLEOTIDE SEQUENCE [LARGE SCALE GENOMIC DNA]</scope>
    <source>
        <strain evidence="11 12">AD1-86</strain>
    </source>
</reference>
<evidence type="ECO:0000256" key="3">
    <source>
        <dbReference type="ARBA" id="ARBA00022490"/>
    </source>
</evidence>
<evidence type="ECO:0000256" key="9">
    <source>
        <dbReference type="HAMAP-Rule" id="MF_01976"/>
    </source>
</evidence>
<dbReference type="InterPro" id="IPR012003">
    <property type="entry name" value="ATP_PFK_prok-type"/>
</dbReference>
<evidence type="ECO:0000256" key="2">
    <source>
        <dbReference type="ARBA" id="ARBA00004679"/>
    </source>
</evidence>
<comment type="function">
    <text evidence="9">Catalyzes the phosphorylation of D-fructose 6-phosphate to fructose 1,6-bisphosphate by ATP, the first committing step of glycolysis.</text>
</comment>
<dbReference type="HAMAP" id="MF_01976">
    <property type="entry name" value="Phosphofructokinase_III"/>
    <property type="match status" value="1"/>
</dbReference>
<evidence type="ECO:0000256" key="8">
    <source>
        <dbReference type="ARBA" id="ARBA00023152"/>
    </source>
</evidence>
<dbReference type="InterPro" id="IPR015912">
    <property type="entry name" value="Phosphofructokinase_CS"/>
</dbReference>
<comment type="catalytic activity">
    <reaction evidence="9">
        <text>beta-D-fructose 6-phosphate + ATP = beta-D-fructose 1,6-bisphosphate + ADP + H(+)</text>
        <dbReference type="Rhea" id="RHEA:16109"/>
        <dbReference type="ChEBI" id="CHEBI:15378"/>
        <dbReference type="ChEBI" id="CHEBI:30616"/>
        <dbReference type="ChEBI" id="CHEBI:32966"/>
        <dbReference type="ChEBI" id="CHEBI:57634"/>
        <dbReference type="ChEBI" id="CHEBI:456216"/>
        <dbReference type="EC" id="2.7.1.11"/>
    </reaction>
</comment>
<dbReference type="GO" id="GO:0016208">
    <property type="term" value="F:AMP binding"/>
    <property type="evidence" value="ECO:0007669"/>
    <property type="project" value="TreeGrafter"/>
</dbReference>
<dbReference type="InterPro" id="IPR022953">
    <property type="entry name" value="ATP_PFK"/>
</dbReference>
<dbReference type="GO" id="GO:0005945">
    <property type="term" value="C:6-phosphofructokinase complex"/>
    <property type="evidence" value="ECO:0007669"/>
    <property type="project" value="TreeGrafter"/>
</dbReference>
<feature type="binding site" evidence="9">
    <location>
        <begin position="72"/>
        <end position="73"/>
    </location>
    <ligand>
        <name>ATP</name>
        <dbReference type="ChEBI" id="CHEBI:30616"/>
    </ligand>
</feature>
<dbReference type="NCBIfam" id="TIGR02483">
    <property type="entry name" value="PFK_mixed"/>
    <property type="match status" value="1"/>
</dbReference>
<gene>
    <name evidence="9" type="primary">pfkA</name>
    <name evidence="11" type="ORF">DAD186_07010</name>
</gene>
<proteinExistence type="inferred from homology"/>
<keyword evidence="4 9" id="KW-0808">Transferase</keyword>
<dbReference type="GO" id="GO:0048029">
    <property type="term" value="F:monosaccharide binding"/>
    <property type="evidence" value="ECO:0007669"/>
    <property type="project" value="TreeGrafter"/>
</dbReference>
<evidence type="ECO:0000313" key="11">
    <source>
        <dbReference type="EMBL" id="ANP27251.1"/>
    </source>
</evidence>
<dbReference type="PROSITE" id="PS00433">
    <property type="entry name" value="PHOSPHOFRUCTOKINASE"/>
    <property type="match status" value="1"/>
</dbReference>
<dbReference type="AlphaFoldDB" id="A0A1B0ZH45"/>
<dbReference type="GO" id="GO:0061621">
    <property type="term" value="P:canonical glycolysis"/>
    <property type="evidence" value="ECO:0007669"/>
    <property type="project" value="TreeGrafter"/>
</dbReference>
<comment type="subcellular location">
    <subcellularLocation>
        <location evidence="9">Cytoplasm</location>
    </subcellularLocation>
</comment>
<accession>A0A1B0ZH45</accession>
<dbReference type="Pfam" id="PF00365">
    <property type="entry name" value="PFK"/>
    <property type="match status" value="1"/>
</dbReference>
<name>A0A1B0ZH45_9MICO</name>
<feature type="binding site" evidence="9">
    <location>
        <begin position="103"/>
        <end position="106"/>
    </location>
    <ligand>
        <name>ATP</name>
        <dbReference type="ChEBI" id="CHEBI:30616"/>
    </ligand>
</feature>
<dbReference type="PATRIC" id="fig|1630135.4.peg.704"/>
<feature type="active site" description="Proton acceptor" evidence="9">
    <location>
        <position position="128"/>
    </location>
</feature>
<evidence type="ECO:0000256" key="4">
    <source>
        <dbReference type="ARBA" id="ARBA00022679"/>
    </source>
</evidence>
<dbReference type="Proteomes" id="UP000092596">
    <property type="component" value="Chromosome"/>
</dbReference>
<evidence type="ECO:0000259" key="10">
    <source>
        <dbReference type="Pfam" id="PF00365"/>
    </source>
</evidence>
<dbReference type="SUPFAM" id="SSF53784">
    <property type="entry name" value="Phosphofructokinase"/>
    <property type="match status" value="1"/>
</dbReference>
<dbReference type="KEGG" id="dva:DAD186_07010"/>
<feature type="binding site" description="in other chain" evidence="9">
    <location>
        <begin position="274"/>
        <end position="277"/>
    </location>
    <ligand>
        <name>substrate</name>
        <note>ligand shared between dimeric partners</note>
    </ligand>
</feature>
<dbReference type="PANTHER" id="PTHR13697:SF52">
    <property type="entry name" value="ATP-DEPENDENT 6-PHOSPHOFRUCTOKINASE 3"/>
    <property type="match status" value="1"/>
</dbReference>
<evidence type="ECO:0000313" key="12">
    <source>
        <dbReference type="Proteomes" id="UP000092596"/>
    </source>
</evidence>
<feature type="domain" description="Phosphofructokinase" evidence="10">
    <location>
        <begin position="2"/>
        <end position="300"/>
    </location>
</feature>
<dbReference type="GO" id="GO:0003872">
    <property type="term" value="F:6-phosphofructokinase activity"/>
    <property type="evidence" value="ECO:0007669"/>
    <property type="project" value="UniProtKB-UniRule"/>
</dbReference>
<comment type="similarity">
    <text evidence="9">Belongs to the phosphofructokinase type A (PFKA) family. Mixed-substrate PFK group III subfamily.</text>
</comment>
<comment type="pathway">
    <text evidence="2 9">Carbohydrate degradation; glycolysis; D-glyceraldehyde 3-phosphate and glycerone phosphate from D-glucose: step 3/4.</text>
</comment>
<feature type="binding site" evidence="9">
    <location>
        <position position="104"/>
    </location>
    <ligand>
        <name>Mg(2+)</name>
        <dbReference type="ChEBI" id="CHEBI:18420"/>
        <note>catalytic</note>
    </ligand>
</feature>
<dbReference type="PIRSF" id="PIRSF000532">
    <property type="entry name" value="ATP_PFK_prok"/>
    <property type="match status" value="1"/>
</dbReference>
<feature type="binding site" description="in other chain" evidence="9">
    <location>
        <position position="224"/>
    </location>
    <ligand>
        <name>substrate</name>
        <note>ligand shared between dimeric partners</note>
    </ligand>
</feature>
<dbReference type="InterPro" id="IPR035966">
    <property type="entry name" value="PKF_sf"/>
</dbReference>
<dbReference type="InterPro" id="IPR012829">
    <property type="entry name" value="Phosphofructokinase_III"/>
</dbReference>
<dbReference type="EC" id="2.7.1.11" evidence="9"/>
<keyword evidence="6 9" id="KW-0418">Kinase</keyword>
<dbReference type="GO" id="GO:0030388">
    <property type="term" value="P:fructose 1,6-bisphosphate metabolic process"/>
    <property type="evidence" value="ECO:0007669"/>
    <property type="project" value="TreeGrafter"/>
</dbReference>
<dbReference type="GO" id="GO:0042802">
    <property type="term" value="F:identical protein binding"/>
    <property type="evidence" value="ECO:0007669"/>
    <property type="project" value="TreeGrafter"/>
</dbReference>
<dbReference type="PRINTS" id="PR00476">
    <property type="entry name" value="PHFRCTKINASE"/>
</dbReference>
<dbReference type="InterPro" id="IPR000023">
    <property type="entry name" value="Phosphofructokinase_dom"/>
</dbReference>
<keyword evidence="7 9" id="KW-0460">Magnesium</keyword>
<sequence>MKVGILTSGGDCPGLNAVIRGAVLKGDSIYEDEFVGYLDGWKGVRDNEFIPIPRRLVRGIGRQGGTILGTSRVNPFHEDGGGAEGVRKVLEDHDVDALIAIGGDGTLFTANRLAEAGIPVVGVPKTVDNDLDATDYTFGFNTAVDIATENLDRLRMTGNSHHRCMVAEVMGRSVGWIALHSGMAAGAHVICIPEFPLTIDEICEYVAQRAARSKRRSPLVVVAEGFVPKDAPADFMDYEMDEFGRPILGGVAQRLAPYIEEATGIETRATVLGHIQRGGEPNAYDRVLATRFGMAAIDLVHEGGFGRMVSLRGTDIVNEPLTEAIDSVKRVPRSRWDEVRVLFG</sequence>
<feature type="site" description="Important for substrate specificity; cannot use PPi as phosphoryl donor" evidence="9">
    <location>
        <position position="105"/>
    </location>
</feature>
<keyword evidence="3 9" id="KW-0963">Cytoplasm</keyword>
<dbReference type="GO" id="GO:0047334">
    <property type="term" value="F:diphosphate-fructose-6-phosphate 1-phosphotransferase activity"/>
    <property type="evidence" value="ECO:0007669"/>
    <property type="project" value="InterPro"/>
</dbReference>
<keyword evidence="9" id="KW-0547">Nucleotide-binding</keyword>
<comment type="subunit">
    <text evidence="9">Homodimer or homotetramer.</text>
</comment>
<evidence type="ECO:0000256" key="1">
    <source>
        <dbReference type="ARBA" id="ARBA00001946"/>
    </source>
</evidence>
<dbReference type="GO" id="GO:0046872">
    <property type="term" value="F:metal ion binding"/>
    <property type="evidence" value="ECO:0007669"/>
    <property type="project" value="UniProtKB-KW"/>
</dbReference>
<dbReference type="GO" id="GO:0006002">
    <property type="term" value="P:fructose 6-phosphate metabolic process"/>
    <property type="evidence" value="ECO:0007669"/>
    <property type="project" value="InterPro"/>
</dbReference>
<keyword evidence="8 9" id="KW-0324">Glycolysis</keyword>
<evidence type="ECO:0000256" key="7">
    <source>
        <dbReference type="ARBA" id="ARBA00022842"/>
    </source>
</evidence>
<dbReference type="RefSeq" id="WP_016664171.1">
    <property type="nucleotide sequence ID" value="NZ_CP012117.1"/>
</dbReference>
<feature type="binding site" description="in other chain" evidence="9">
    <location>
        <begin position="170"/>
        <end position="172"/>
    </location>
    <ligand>
        <name>substrate</name>
        <note>ligand shared between dimeric partners</note>
    </ligand>
</feature>
<comment type="caution">
    <text evidence="9">Lacks conserved residue(s) required for the propagation of feature annotation.</text>
</comment>
<evidence type="ECO:0000256" key="6">
    <source>
        <dbReference type="ARBA" id="ARBA00022777"/>
    </source>
</evidence>
<keyword evidence="9" id="KW-0067">ATP-binding</keyword>
<dbReference type="NCBIfam" id="NF002872">
    <property type="entry name" value="PRK03202.1"/>
    <property type="match status" value="1"/>
</dbReference>
<keyword evidence="5 9" id="KW-0479">Metal-binding</keyword>
<dbReference type="EMBL" id="CP012117">
    <property type="protein sequence ID" value="ANP27251.1"/>
    <property type="molecule type" value="Genomic_DNA"/>
</dbReference>
<comment type="cofactor">
    <cofactor evidence="1 9">
        <name>Mg(2+)</name>
        <dbReference type="ChEBI" id="CHEBI:18420"/>
    </cofactor>
</comment>
<protein>
    <recommendedName>
        <fullName evidence="9">ATP-dependent 6-phosphofructokinase</fullName>
        <shortName evidence="9">ATP-PFK</shortName>
        <shortName evidence="9">Phosphofructokinase</shortName>
        <ecNumber evidence="9">2.7.1.11</ecNumber>
    </recommendedName>
    <alternativeName>
        <fullName evidence="9">Phosphohexokinase</fullName>
    </alternativeName>
</protein>
<dbReference type="Gene3D" id="3.40.50.460">
    <property type="entry name" value="Phosphofructokinase domain"/>
    <property type="match status" value="1"/>
</dbReference>
<dbReference type="PANTHER" id="PTHR13697">
    <property type="entry name" value="PHOSPHOFRUCTOKINASE"/>
    <property type="match status" value="1"/>
</dbReference>